<comment type="caution">
    <text evidence="9">The sequence shown here is derived from an EMBL/GenBank/DDBJ whole genome shotgun (WGS) entry which is preliminary data.</text>
</comment>
<keyword evidence="10" id="KW-1185">Reference proteome</keyword>
<evidence type="ECO:0000256" key="7">
    <source>
        <dbReference type="SAM" id="MobiDB-lite"/>
    </source>
</evidence>
<dbReference type="OrthoDB" id="3197455at2"/>
<dbReference type="GO" id="GO:0006793">
    <property type="term" value="P:phosphorus metabolic process"/>
    <property type="evidence" value="ECO:0007669"/>
    <property type="project" value="UniProtKB-ARBA"/>
</dbReference>
<dbReference type="InterPro" id="IPR047187">
    <property type="entry name" value="SF1_C_Upf1"/>
</dbReference>
<evidence type="ECO:0000256" key="2">
    <source>
        <dbReference type="ARBA" id="ARBA00022741"/>
    </source>
</evidence>
<comment type="similarity">
    <text evidence="1">Belongs to the DNA2/NAM7 helicase family.</text>
</comment>
<dbReference type="Gene3D" id="3.40.50.300">
    <property type="entry name" value="P-loop containing nucleotide triphosphate hydrolases"/>
    <property type="match status" value="3"/>
</dbReference>
<evidence type="ECO:0000313" key="9">
    <source>
        <dbReference type="EMBL" id="PSK99016.1"/>
    </source>
</evidence>
<keyword evidence="2" id="KW-0547">Nucleotide-binding</keyword>
<gene>
    <name evidence="9" type="ORF">CLV63_104240</name>
</gene>
<dbReference type="InterPro" id="IPR041679">
    <property type="entry name" value="DNA2/NAM7-like_C"/>
</dbReference>
<evidence type="ECO:0000313" key="10">
    <source>
        <dbReference type="Proteomes" id="UP000240542"/>
    </source>
</evidence>
<dbReference type="Pfam" id="PF13087">
    <property type="entry name" value="AAA_12"/>
    <property type="match status" value="1"/>
</dbReference>
<dbReference type="Proteomes" id="UP000240542">
    <property type="component" value="Unassembled WGS sequence"/>
</dbReference>
<dbReference type="InterPro" id="IPR050534">
    <property type="entry name" value="Coronavir_polyprotein_1ab"/>
</dbReference>
<dbReference type="AlphaFoldDB" id="A0A2P8DP79"/>
<reference evidence="9 10" key="1">
    <citation type="submission" date="2018-03" db="EMBL/GenBank/DDBJ databases">
        <title>Genomic Encyclopedia of Archaeal and Bacterial Type Strains, Phase II (KMG-II): from individual species to whole genera.</title>
        <authorList>
            <person name="Goeker M."/>
        </authorList>
    </citation>
    <scope>NUCLEOTIDE SEQUENCE [LARGE SCALE GENOMIC DNA]</scope>
    <source>
        <strain evidence="9 10">DSM 45312</strain>
    </source>
</reference>
<keyword evidence="3" id="KW-0378">Hydrolase</keyword>
<dbReference type="Pfam" id="PF13086">
    <property type="entry name" value="AAA_11"/>
    <property type="match status" value="1"/>
</dbReference>
<dbReference type="GO" id="GO:0005524">
    <property type="term" value="F:ATP binding"/>
    <property type="evidence" value="ECO:0007669"/>
    <property type="project" value="UniProtKB-KW"/>
</dbReference>
<dbReference type="CDD" id="cd18808">
    <property type="entry name" value="SF1_C_Upf1"/>
    <property type="match status" value="1"/>
</dbReference>
<dbReference type="CDD" id="cd00138">
    <property type="entry name" value="PLDc_SF"/>
    <property type="match status" value="1"/>
</dbReference>
<dbReference type="GO" id="GO:0043139">
    <property type="term" value="F:5'-3' DNA helicase activity"/>
    <property type="evidence" value="ECO:0007669"/>
    <property type="project" value="TreeGrafter"/>
</dbReference>
<evidence type="ECO:0000256" key="6">
    <source>
        <dbReference type="SAM" id="Coils"/>
    </source>
</evidence>
<protein>
    <submittedName>
        <fullName evidence="9">Phospholipase D-like protein</fullName>
    </submittedName>
</protein>
<keyword evidence="6" id="KW-0175">Coiled coil</keyword>
<dbReference type="InterPro" id="IPR027417">
    <property type="entry name" value="P-loop_NTPase"/>
</dbReference>
<dbReference type="SUPFAM" id="SSF52540">
    <property type="entry name" value="P-loop containing nucleoside triphosphate hydrolases"/>
    <property type="match status" value="1"/>
</dbReference>
<dbReference type="Gene3D" id="3.30.870.10">
    <property type="entry name" value="Endonuclease Chain A"/>
    <property type="match status" value="1"/>
</dbReference>
<dbReference type="RefSeq" id="WP_106582327.1">
    <property type="nucleotide sequence ID" value="NZ_PYGA01000004.1"/>
</dbReference>
<keyword evidence="4" id="KW-0347">Helicase</keyword>
<dbReference type="GO" id="GO:0016787">
    <property type="term" value="F:hydrolase activity"/>
    <property type="evidence" value="ECO:0007669"/>
    <property type="project" value="UniProtKB-KW"/>
</dbReference>
<proteinExistence type="inferred from homology"/>
<feature type="region of interest" description="Disordered" evidence="7">
    <location>
        <begin position="1091"/>
        <end position="1120"/>
    </location>
</feature>
<evidence type="ECO:0000256" key="4">
    <source>
        <dbReference type="ARBA" id="ARBA00022806"/>
    </source>
</evidence>
<dbReference type="PROSITE" id="PS50035">
    <property type="entry name" value="PLD"/>
    <property type="match status" value="1"/>
</dbReference>
<dbReference type="InterPro" id="IPR001736">
    <property type="entry name" value="PLipase_D/transphosphatidylase"/>
</dbReference>
<dbReference type="PANTHER" id="PTHR43788">
    <property type="entry name" value="DNA2/NAM7 HELICASE FAMILY MEMBER"/>
    <property type="match status" value="1"/>
</dbReference>
<dbReference type="Pfam" id="PF13091">
    <property type="entry name" value="PLDc_2"/>
    <property type="match status" value="1"/>
</dbReference>
<dbReference type="SUPFAM" id="SSF56024">
    <property type="entry name" value="Phospholipase D/nuclease"/>
    <property type="match status" value="1"/>
</dbReference>
<evidence type="ECO:0000259" key="8">
    <source>
        <dbReference type="PROSITE" id="PS50035"/>
    </source>
</evidence>
<dbReference type="EMBL" id="PYGA01000004">
    <property type="protein sequence ID" value="PSK99016.1"/>
    <property type="molecule type" value="Genomic_DNA"/>
</dbReference>
<organism evidence="9 10">
    <name type="scientific">Murinocardiopsis flavida</name>
    <dbReference type="NCBI Taxonomy" id="645275"/>
    <lineage>
        <taxon>Bacteria</taxon>
        <taxon>Bacillati</taxon>
        <taxon>Actinomycetota</taxon>
        <taxon>Actinomycetes</taxon>
        <taxon>Streptosporangiales</taxon>
        <taxon>Nocardiopsidaceae</taxon>
        <taxon>Murinocardiopsis</taxon>
    </lineage>
</organism>
<accession>A0A2P8DP79</accession>
<dbReference type="InterPro" id="IPR041677">
    <property type="entry name" value="DNA2/NAM7_AAA_11"/>
</dbReference>
<evidence type="ECO:0000256" key="3">
    <source>
        <dbReference type="ARBA" id="ARBA00022801"/>
    </source>
</evidence>
<evidence type="ECO:0000256" key="5">
    <source>
        <dbReference type="ARBA" id="ARBA00022840"/>
    </source>
</evidence>
<feature type="coiled-coil region" evidence="6">
    <location>
        <begin position="532"/>
        <end position="566"/>
    </location>
</feature>
<dbReference type="PANTHER" id="PTHR43788:SF8">
    <property type="entry name" value="DNA-BINDING PROTEIN SMUBP-2"/>
    <property type="match status" value="1"/>
</dbReference>
<dbReference type="InterPro" id="IPR025202">
    <property type="entry name" value="PLD-like_dom"/>
</dbReference>
<evidence type="ECO:0000256" key="1">
    <source>
        <dbReference type="ARBA" id="ARBA00007913"/>
    </source>
</evidence>
<keyword evidence="5" id="KW-0067">ATP-binding</keyword>
<name>A0A2P8DP79_9ACTN</name>
<feature type="domain" description="PLD phosphodiesterase" evidence="8">
    <location>
        <begin position="998"/>
        <end position="1025"/>
    </location>
</feature>
<sequence>MQPSSRPQWLADVIAAVRTWHKAEGGGAADKSRADVDLGRVLTESTRGPGWFLWSARDSPPDETALEEAYLAPASGSKDIRYRLRETINDEGRLLIRVATDAPREGLHLWKRGRPTAHLVQTLLDGLERLTGDGPAAAFGAGRADPLRSELAGPVAGLNPGQRLAYSACVSPGLQLVWGPPGTGKTEVIIRALLSAIKTGKSVLLVSGTNVAVDNALDRAIRSLRPAAGTVIRVGTPHLASVADNPNVSLTTLKRRRQEAKEKEVLDLEQRVVQARVPVETLAKAQERLARFDPATDRAARARIASADRAARIAAEVAAAQERLNAKGAELEIGRQVAAEVEEEWASVSLAAERWSRIDRSHRELAELGQRRDRSALAVSDGRSAVRAAEEERDRHTATGMFSRLRDRQQRRTAEQGVVDAQHRLAAAEAEHAALLPVLAREEGRVNALIAELERQNHGTPRYFVQNVSRRLAEARRTVRDGSTAYDRAVGDHRRFEANLAEARARSMPTDHDRKLVAWADRNGLLRLHQGLDALSKAAEQALSEVKRLTTARQKAEQELAELGRDAERYFVGRATVVATTLAMMRMKPVIGSRTYDLVIVDECAAAGIPEVLLAAGRATSGVTLLGDFMQNMPIEAASLRRNSDPHVKRWLAPRDCFAALDVTRPEEAEAAPGCVVLTEQHRFGPELTRLVNAASYGGLLTSAAGAAATDICFVDVDGLGDSLAGVHPSPDGAKGKWWSVGGVISRAIAEQQLATKEARSVGIVAPYKVQAGLTKAIIDDAGGNPLIDIGTSHRFQGREFDTVVFDMVEDGNGWVAAGEFGSNGFKLAGLKLSNVAMTRARRRLYLIGNGAAVERARSGVLSHIRAGIGRGDIRVVPVRDILHSPAPSALEGPAADLWDAVSQYVKYTGLYDEGDLPDELVSRIEGARRSVWLWAPWTGARLHEFLPALEAAQARGVHVQVTTLPTWDEMYRGPSPKAQRMRDCHEDLTTRVRKVVYMENMHQKIAVIDEEVVFIGSMNVLSHRRDGGRREIMTVVESAAYARHILDFERVDQLSRPPRCPKCNERIRTFAFKKPSKAPALYWLCRSAPPSTPGRTPRVCSEQAFPPLSRGRNQQRGSR</sequence>